<dbReference type="CDD" id="cd07516">
    <property type="entry name" value="HAD_Pase"/>
    <property type="match status" value="1"/>
</dbReference>
<gene>
    <name evidence="2" type="ORF">P8192_00830</name>
</gene>
<dbReference type="Gene3D" id="3.40.50.1000">
    <property type="entry name" value="HAD superfamily/HAD-like"/>
    <property type="match status" value="1"/>
</dbReference>
<dbReference type="SUPFAM" id="SSF56784">
    <property type="entry name" value="HAD-like"/>
    <property type="match status" value="1"/>
</dbReference>
<dbReference type="EMBL" id="CP121252">
    <property type="protein sequence ID" value="WFP16704.1"/>
    <property type="molecule type" value="Genomic_DNA"/>
</dbReference>
<dbReference type="GO" id="GO:0016787">
    <property type="term" value="F:hydrolase activity"/>
    <property type="evidence" value="ECO:0007669"/>
    <property type="project" value="UniProtKB-KW"/>
</dbReference>
<accession>A0ABY8H6D9</accession>
<dbReference type="NCBIfam" id="TIGR01484">
    <property type="entry name" value="HAD-SF-IIB"/>
    <property type="match status" value="1"/>
</dbReference>
<proteinExistence type="predicted"/>
<evidence type="ECO:0000313" key="3">
    <source>
        <dbReference type="Proteomes" id="UP001219037"/>
    </source>
</evidence>
<reference evidence="2 3" key="1">
    <citation type="submission" date="2023-04" db="EMBL/GenBank/DDBJ databases">
        <title>Funneling lignin-derived compounds into biodiesel using alkali-halophilic Citricoccus sp. P2.</title>
        <authorList>
            <person name="Luo C.-B."/>
        </authorList>
    </citation>
    <scope>NUCLEOTIDE SEQUENCE [LARGE SCALE GENOMIC DNA]</scope>
    <source>
        <strain evidence="2 3">P2</strain>
    </source>
</reference>
<dbReference type="PANTHER" id="PTHR10000">
    <property type="entry name" value="PHOSPHOSERINE PHOSPHATASE"/>
    <property type="match status" value="1"/>
</dbReference>
<name>A0ABY8H6D9_9MICC</name>
<dbReference type="InterPro" id="IPR023214">
    <property type="entry name" value="HAD_sf"/>
</dbReference>
<evidence type="ECO:0000256" key="1">
    <source>
        <dbReference type="SAM" id="MobiDB-lite"/>
    </source>
</evidence>
<keyword evidence="2" id="KW-0378">Hydrolase</keyword>
<dbReference type="EC" id="3.1.3.-" evidence="2"/>
<dbReference type="NCBIfam" id="TIGR00099">
    <property type="entry name" value="Cof-subfamily"/>
    <property type="match status" value="1"/>
</dbReference>
<dbReference type="InterPro" id="IPR000150">
    <property type="entry name" value="Cof"/>
</dbReference>
<dbReference type="RefSeq" id="WP_278157801.1">
    <property type="nucleotide sequence ID" value="NZ_CP121252.1"/>
</dbReference>
<dbReference type="Gene3D" id="3.30.1240.10">
    <property type="match status" value="1"/>
</dbReference>
<organism evidence="2 3">
    <name type="scientific">Citricoccus muralis</name>
    <dbReference type="NCBI Taxonomy" id="169134"/>
    <lineage>
        <taxon>Bacteria</taxon>
        <taxon>Bacillati</taxon>
        <taxon>Actinomycetota</taxon>
        <taxon>Actinomycetes</taxon>
        <taxon>Micrococcales</taxon>
        <taxon>Micrococcaceae</taxon>
        <taxon>Citricoccus</taxon>
    </lineage>
</organism>
<dbReference type="InterPro" id="IPR036412">
    <property type="entry name" value="HAD-like_sf"/>
</dbReference>
<sequence>MRPERPRTSARLTDPASPLTPHGTQLERSADGHPLVRPSLIATDLDGTVISYRHTRTGHISARTIEAFTAAREAGIQVVFVTGRPMRWLAGLADTLGQAGPIICSNGAVIYDVVADQVIEAHPMSGETVRTVHELISARVPRTSFGLETLTGFVMESELYESGRRSRLQHPESPDDDTTAPEFTLADPVVSALSEHPEVVKFLVKAAEVKPDDLLATVRGLVGELVSVTHSAPGLPLLEISRPDVNKALTLADYTNSLGVAAEDTVAFGDMLNDLEMISWAGTGYAVASAHPQLIEAADSVTAACDDDGVARAIEHLLTLPT</sequence>
<keyword evidence="3" id="KW-1185">Reference proteome</keyword>
<dbReference type="InterPro" id="IPR006379">
    <property type="entry name" value="HAD-SF_hydro_IIB"/>
</dbReference>
<dbReference type="Proteomes" id="UP001219037">
    <property type="component" value="Chromosome"/>
</dbReference>
<evidence type="ECO:0000313" key="2">
    <source>
        <dbReference type="EMBL" id="WFP16704.1"/>
    </source>
</evidence>
<feature type="region of interest" description="Disordered" evidence="1">
    <location>
        <begin position="1"/>
        <end position="33"/>
    </location>
</feature>
<dbReference type="Pfam" id="PF08282">
    <property type="entry name" value="Hydrolase_3"/>
    <property type="match status" value="1"/>
</dbReference>
<dbReference type="PANTHER" id="PTHR10000:SF8">
    <property type="entry name" value="HAD SUPERFAMILY HYDROLASE-LIKE, TYPE 3"/>
    <property type="match status" value="1"/>
</dbReference>
<protein>
    <submittedName>
        <fullName evidence="2">Cof-type HAD-IIB family hydrolase</fullName>
        <ecNumber evidence="2">3.1.3.-</ecNumber>
    </submittedName>
</protein>